<name>G8QWE9_SPHPG</name>
<protein>
    <submittedName>
        <fullName evidence="1">Transposase</fullName>
    </submittedName>
</protein>
<dbReference type="eggNOG" id="COG2963">
    <property type="taxonomic scope" value="Bacteria"/>
</dbReference>
<dbReference type="SUPFAM" id="SSF46689">
    <property type="entry name" value="Homeodomain-like"/>
    <property type="match status" value="1"/>
</dbReference>
<dbReference type="HOGENOM" id="CLU_2002444_0_0_12"/>
<accession>G8QWE9</accession>
<organism evidence="1 3">
    <name type="scientific">Sphaerochaeta pleomorpha (strain ATCC BAA-1885 / DSM 22778 / Grapes)</name>
    <dbReference type="NCBI Taxonomy" id="158190"/>
    <lineage>
        <taxon>Bacteria</taxon>
        <taxon>Pseudomonadati</taxon>
        <taxon>Spirochaetota</taxon>
        <taxon>Spirochaetia</taxon>
        <taxon>Spirochaetales</taxon>
        <taxon>Sphaerochaetaceae</taxon>
        <taxon>Sphaerochaeta</taxon>
    </lineage>
</organism>
<evidence type="ECO:0000313" key="3">
    <source>
        <dbReference type="Proteomes" id="UP000005632"/>
    </source>
</evidence>
<dbReference type="InterPro" id="IPR009057">
    <property type="entry name" value="Homeodomain-like_sf"/>
</dbReference>
<dbReference type="GO" id="GO:0003677">
    <property type="term" value="F:DNA binding"/>
    <property type="evidence" value="ECO:0007669"/>
    <property type="project" value="InterPro"/>
</dbReference>
<gene>
    <name evidence="1" type="ordered locus">SpiGrapes_1640</name>
    <name evidence="2" type="ordered locus">SpiGrapes_1643</name>
</gene>
<reference evidence="1 3" key="1">
    <citation type="submission" date="2011-11" db="EMBL/GenBank/DDBJ databases">
        <title>Complete sequence of Spirochaeta sp. grapes.</title>
        <authorList>
            <consortium name="US DOE Joint Genome Institute"/>
            <person name="Lucas S."/>
            <person name="Han J."/>
            <person name="Lapidus A."/>
            <person name="Cheng J.-F."/>
            <person name="Goodwin L."/>
            <person name="Pitluck S."/>
            <person name="Peters L."/>
            <person name="Ovchinnikova G."/>
            <person name="Munk A.C."/>
            <person name="Detter J.C."/>
            <person name="Han C."/>
            <person name="Tapia R."/>
            <person name="Land M."/>
            <person name="Hauser L."/>
            <person name="Kyrpides N."/>
            <person name="Ivanova N."/>
            <person name="Pagani I."/>
            <person name="Ritalahtilisa K."/>
            <person name="Loeffler F."/>
            <person name="Woyke T."/>
        </authorList>
    </citation>
    <scope>NUCLEOTIDE SEQUENCE [LARGE SCALE GENOMIC DNA]</scope>
    <source>
        <strain evidence="3">ATCC BAA-1885 / DSM 22778 / Grapes</strain>
        <strain evidence="1">Grapes</strain>
    </source>
</reference>
<dbReference type="Pfam" id="PF01527">
    <property type="entry name" value="HTH_Tnp_1"/>
    <property type="match status" value="1"/>
</dbReference>
<dbReference type="EMBL" id="CP003155">
    <property type="protein sequence ID" value="AEV29450.1"/>
    <property type="molecule type" value="Genomic_DNA"/>
</dbReference>
<dbReference type="GO" id="GO:0006313">
    <property type="term" value="P:DNA transposition"/>
    <property type="evidence" value="ECO:0007669"/>
    <property type="project" value="InterPro"/>
</dbReference>
<dbReference type="Proteomes" id="UP000005632">
    <property type="component" value="Chromosome"/>
</dbReference>
<sequence>MGKIQYHQYTHDQRLAYLKAYDESGQSVRAFCENIELNQWTLGKWVKQRRNNSGVFESEEVNENGFVSLTLMKPIRGTSTAENTRSNPASIAIHRSGWSITIPRGVRSDDLEQVLRALEAVDGV</sequence>
<evidence type="ECO:0000313" key="1">
    <source>
        <dbReference type="EMBL" id="AEV29447.1"/>
    </source>
</evidence>
<dbReference type="EMBL" id="CP003155">
    <property type="protein sequence ID" value="AEV29447.1"/>
    <property type="molecule type" value="Genomic_DNA"/>
</dbReference>
<proteinExistence type="predicted"/>
<dbReference type="KEGG" id="sgp:SpiGrapes_1643"/>
<keyword evidence="3" id="KW-1185">Reference proteome</keyword>
<dbReference type="KEGG" id="sgp:SpiGrapes_1640"/>
<dbReference type="AlphaFoldDB" id="G8QWE9"/>
<dbReference type="InterPro" id="IPR002514">
    <property type="entry name" value="Transposase_8"/>
</dbReference>
<dbReference type="RefSeq" id="WP_014270295.1">
    <property type="nucleotide sequence ID" value="NC_016633.1"/>
</dbReference>
<dbReference type="GO" id="GO:0004803">
    <property type="term" value="F:transposase activity"/>
    <property type="evidence" value="ECO:0007669"/>
    <property type="project" value="InterPro"/>
</dbReference>
<evidence type="ECO:0000313" key="2">
    <source>
        <dbReference type="EMBL" id="AEV29450.1"/>
    </source>
</evidence>
<dbReference type="STRING" id="158190.SpiGrapes_1640"/>
<dbReference type="NCBIfam" id="NF047593">
    <property type="entry name" value="IS66_ISAeme5_TnpA"/>
    <property type="match status" value="1"/>
</dbReference>